<keyword evidence="4 7" id="KW-1133">Transmembrane helix</keyword>
<comment type="caution">
    <text evidence="9">The sequence shown here is derived from an EMBL/GenBank/DDBJ whole genome shotgun (WGS) entry which is preliminary data.</text>
</comment>
<dbReference type="PANTHER" id="PTHR30287:SF1">
    <property type="entry name" value="INNER MEMBRANE PROTEIN"/>
    <property type="match status" value="1"/>
</dbReference>
<keyword evidence="5 7" id="KW-0472">Membrane</keyword>
<evidence type="ECO:0000259" key="8">
    <source>
        <dbReference type="Pfam" id="PF02687"/>
    </source>
</evidence>
<evidence type="ECO:0000256" key="3">
    <source>
        <dbReference type="ARBA" id="ARBA00022692"/>
    </source>
</evidence>
<evidence type="ECO:0000256" key="6">
    <source>
        <dbReference type="SAM" id="MobiDB-lite"/>
    </source>
</evidence>
<keyword evidence="2" id="KW-1003">Cell membrane</keyword>
<reference evidence="10" key="1">
    <citation type="journal article" date="2019" name="Int. J. Syst. Evol. Microbiol.">
        <title>The Global Catalogue of Microorganisms (GCM) 10K type strain sequencing project: providing services to taxonomists for standard genome sequencing and annotation.</title>
        <authorList>
            <consortium name="The Broad Institute Genomics Platform"/>
            <consortium name="The Broad Institute Genome Sequencing Center for Infectious Disease"/>
            <person name="Wu L."/>
            <person name="Ma J."/>
        </authorList>
    </citation>
    <scope>NUCLEOTIDE SEQUENCE [LARGE SCALE GENOMIC DNA]</scope>
    <source>
        <strain evidence="10">JCM 7356</strain>
    </source>
</reference>
<evidence type="ECO:0000256" key="1">
    <source>
        <dbReference type="ARBA" id="ARBA00004651"/>
    </source>
</evidence>
<feature type="transmembrane region" description="Helical" evidence="7">
    <location>
        <begin position="449"/>
        <end position="469"/>
    </location>
</feature>
<feature type="transmembrane region" description="Helical" evidence="7">
    <location>
        <begin position="399"/>
        <end position="420"/>
    </location>
</feature>
<dbReference type="InterPro" id="IPR003838">
    <property type="entry name" value="ABC3_permease_C"/>
</dbReference>
<feature type="transmembrane region" description="Helical" evidence="7">
    <location>
        <begin position="229"/>
        <end position="253"/>
    </location>
</feature>
<dbReference type="PANTHER" id="PTHR30287">
    <property type="entry name" value="MEMBRANE COMPONENT OF PREDICTED ABC SUPERFAMILY METABOLITE UPTAKE TRANSPORTER"/>
    <property type="match status" value="1"/>
</dbReference>
<dbReference type="RefSeq" id="WP_344635638.1">
    <property type="nucleotide sequence ID" value="NZ_BAAATR010000005.1"/>
</dbReference>
<evidence type="ECO:0000313" key="10">
    <source>
        <dbReference type="Proteomes" id="UP001500305"/>
    </source>
</evidence>
<feature type="transmembrane region" description="Helical" evidence="7">
    <location>
        <begin position="690"/>
        <end position="708"/>
    </location>
</feature>
<evidence type="ECO:0000256" key="5">
    <source>
        <dbReference type="ARBA" id="ARBA00023136"/>
    </source>
</evidence>
<comment type="subcellular location">
    <subcellularLocation>
        <location evidence="1">Cell membrane</location>
        <topology evidence="1">Multi-pass membrane protein</topology>
    </subcellularLocation>
</comment>
<proteinExistence type="predicted"/>
<evidence type="ECO:0000313" key="9">
    <source>
        <dbReference type="EMBL" id="GAA2236808.1"/>
    </source>
</evidence>
<organism evidence="9 10">
    <name type="scientific">Kitasatospora cystarginea</name>
    <dbReference type="NCBI Taxonomy" id="58350"/>
    <lineage>
        <taxon>Bacteria</taxon>
        <taxon>Bacillati</taxon>
        <taxon>Actinomycetota</taxon>
        <taxon>Actinomycetes</taxon>
        <taxon>Kitasatosporales</taxon>
        <taxon>Streptomycetaceae</taxon>
        <taxon>Kitasatospora</taxon>
    </lineage>
</organism>
<feature type="domain" description="ABC3 transporter permease C-terminal" evidence="8">
    <location>
        <begin position="696"/>
        <end position="799"/>
    </location>
</feature>
<keyword evidence="3 7" id="KW-0812">Transmembrane</keyword>
<dbReference type="Pfam" id="PF02687">
    <property type="entry name" value="FtsX"/>
    <property type="match status" value="2"/>
</dbReference>
<dbReference type="Proteomes" id="UP001500305">
    <property type="component" value="Unassembled WGS sequence"/>
</dbReference>
<feature type="domain" description="ABC3 transporter permease C-terminal" evidence="8">
    <location>
        <begin position="236"/>
        <end position="347"/>
    </location>
</feature>
<evidence type="ECO:0000256" key="4">
    <source>
        <dbReference type="ARBA" id="ARBA00022989"/>
    </source>
</evidence>
<feature type="transmembrane region" description="Helical" evidence="7">
    <location>
        <begin position="779"/>
        <end position="802"/>
    </location>
</feature>
<feature type="transmembrane region" description="Helical" evidence="7">
    <location>
        <begin position="746"/>
        <end position="767"/>
    </location>
</feature>
<dbReference type="EMBL" id="BAAATR010000005">
    <property type="protein sequence ID" value="GAA2236808.1"/>
    <property type="molecule type" value="Genomic_DNA"/>
</dbReference>
<keyword evidence="10" id="KW-1185">Reference proteome</keyword>
<accession>A0ABP5QLY4</accession>
<gene>
    <name evidence="9" type="ORF">GCM10010430_17200</name>
</gene>
<name>A0ABP5QLY4_9ACTN</name>
<sequence length="813" mass="85596">MSPTTADLTGGPGPTGSTDPNAPDRKGTSARTPVPARGPLRVWAADLLFGGRLALSGGRQGWLRTAMTAFGVGLGVALLLVATSIPDALQARHDRSYARLDFDRADKPAADTLVLYTVSTKFRGEDITGRLLQPDGPGAPLPPGLGTIPRPGEMVVSPALRGLLEAPGSALLRERLPQRIIGTIGDAGLIGPAEYYYYAGTDRLDPAGGVGHRISSFGSRPETEPMSPILVLLVIISFVVLLLPVAVFVAAAVRFGSERRDRRLAALRLVGADTRMIRRIAAGEAAFGALIGVLAGAVMFLFGRQLVRGIALFDISLFPADLRPSPLLAALTVLAVPAAAIAVTLLAMRGVVVEPLGVFRQAQAPRRRVWWRLLPPVAGVALLTPLFSGSGTRQGFNEYQVAGGVVLVLVGVAALLPWLIESVVARLHGGPVAWQLAVRRLQLDSGTSARVVSGIAVAAAGAISLQMLFSGVEGDFRRSTGRDLSKAQAFVTVSAGQGRLVPTEFDRRLRATPGVTGAHSLLELNVATGGDAPEQLTTRSFSVGSCEALQSLAEVGDCRDGDAFSVDSTDEQSAKATGFAPGRRVEVGYDFGSEPHAPRPNWTLPASIRPITPRLDSVLGMRSGFLLTPGAAKDIPLLRARISGYVKVDEGDPDAYDRLRNSVAAVDPTGTVFQFKSVDENRRFAEIRRALFAGVTATLLLIGASMLVGTVEQLRERRRLLAVLIAFGTRRGTLCASVLWQTAVPVVLGIALAVLTGIGLGTALLSMVDHPVSPDWGSVLGLGLIGASVVLLVTAASLPSLWRMMRAEGLRTE</sequence>
<evidence type="ECO:0000256" key="2">
    <source>
        <dbReference type="ARBA" id="ARBA00022475"/>
    </source>
</evidence>
<evidence type="ECO:0000256" key="7">
    <source>
        <dbReference type="SAM" id="Phobius"/>
    </source>
</evidence>
<dbReference type="InterPro" id="IPR038766">
    <property type="entry name" value="Membrane_comp_ABC_pdt"/>
</dbReference>
<feature type="transmembrane region" description="Helical" evidence="7">
    <location>
        <begin position="327"/>
        <end position="348"/>
    </location>
</feature>
<feature type="transmembrane region" description="Helical" evidence="7">
    <location>
        <begin position="369"/>
        <end position="387"/>
    </location>
</feature>
<feature type="region of interest" description="Disordered" evidence="6">
    <location>
        <begin position="1"/>
        <end position="35"/>
    </location>
</feature>
<protein>
    <submittedName>
        <fullName evidence="9">ABC transporter permease</fullName>
    </submittedName>
</protein>
<feature type="transmembrane region" description="Helical" evidence="7">
    <location>
        <begin position="285"/>
        <end position="307"/>
    </location>
</feature>